<reference evidence="1" key="1">
    <citation type="journal article" date="2020" name="Nature">
        <title>Giant virus diversity and host interactions through global metagenomics.</title>
        <authorList>
            <person name="Schulz F."/>
            <person name="Roux S."/>
            <person name="Paez-Espino D."/>
            <person name="Jungbluth S."/>
            <person name="Walsh D.A."/>
            <person name="Denef V.J."/>
            <person name="McMahon K.D."/>
            <person name="Konstantinidis K.T."/>
            <person name="Eloe-Fadrosh E.A."/>
            <person name="Kyrpides N.C."/>
            <person name="Woyke T."/>
        </authorList>
    </citation>
    <scope>NUCLEOTIDE SEQUENCE</scope>
    <source>
        <strain evidence="1">GVMAG-S-ERX556022-25</strain>
    </source>
</reference>
<evidence type="ECO:0000313" key="1">
    <source>
        <dbReference type="EMBL" id="QHS84447.1"/>
    </source>
</evidence>
<organism evidence="1">
    <name type="scientific">viral metagenome</name>
    <dbReference type="NCBI Taxonomy" id="1070528"/>
    <lineage>
        <taxon>unclassified sequences</taxon>
        <taxon>metagenomes</taxon>
        <taxon>organismal metagenomes</taxon>
    </lineage>
</organism>
<protein>
    <submittedName>
        <fullName evidence="1">Uncharacterized protein</fullName>
    </submittedName>
</protein>
<proteinExistence type="predicted"/>
<name>A0A6C0AWX7_9ZZZZ</name>
<dbReference type="EMBL" id="MN738808">
    <property type="protein sequence ID" value="QHS84447.1"/>
    <property type="molecule type" value="Genomic_DNA"/>
</dbReference>
<dbReference type="AlphaFoldDB" id="A0A6C0AWX7"/>
<accession>A0A6C0AWX7</accession>
<sequence length="140" mass="17856">MLFDYIQYLPYEIISIIWNKLSKFQKVFVNKENYLKFNNLIDKMIIRGRYESYIRDIIRNDYKFIFENIFHRRYNDWLYRRYDYKYDNKIYSNYIDFLLFYTNKNNSRKCYNFINLQLQLSELKKKGRKNNRLIYNKWSN</sequence>